<dbReference type="KEGG" id="clo:HMPREF0868_0996"/>
<dbReference type="STRING" id="699246.HMPREF0868_0996"/>
<gene>
    <name evidence="1" type="ordered locus">HMPREF0868_0996</name>
</gene>
<reference evidence="2" key="1">
    <citation type="submission" date="2009-12" db="EMBL/GenBank/DDBJ databases">
        <title>Sequence of Clostridiales genomosp. BVAB3 str. UPII9-5.</title>
        <authorList>
            <person name="Madupu R."/>
            <person name="Durkin A.S."/>
            <person name="Torralba M."/>
            <person name="Methe B."/>
            <person name="Sutton G.G."/>
            <person name="Strausberg R.L."/>
            <person name="Nelson K.E."/>
        </authorList>
    </citation>
    <scope>NUCLEOTIDE SEQUENCE [LARGE SCALE GENOMIC DNA]</scope>
    <source>
        <strain evidence="2">UPII9-5</strain>
    </source>
</reference>
<name>D3R290_MAGIU</name>
<dbReference type="HOGENOM" id="CLU_3329742_0_0_9"/>
<dbReference type="EMBL" id="CP001850">
    <property type="protein sequence ID" value="ADC91104.1"/>
    <property type="molecule type" value="Genomic_DNA"/>
</dbReference>
<proteinExistence type="predicted"/>
<organism evidence="1 2">
    <name type="scientific">Mageeibacillus indolicus (strain UPII9-5)</name>
    <name type="common">Clostridiales genomosp. BVAB3 (strain UPII9-5)</name>
    <dbReference type="NCBI Taxonomy" id="699246"/>
    <lineage>
        <taxon>Bacteria</taxon>
        <taxon>Bacillati</taxon>
        <taxon>Bacillota</taxon>
        <taxon>Clostridia</taxon>
        <taxon>Eubacteriales</taxon>
        <taxon>Oscillospiraceae</taxon>
        <taxon>Mageeibacillus</taxon>
    </lineage>
</organism>
<protein>
    <submittedName>
        <fullName evidence="1">Uncharacterized protein</fullName>
    </submittedName>
</protein>
<dbReference type="AlphaFoldDB" id="D3R290"/>
<dbReference type="Proteomes" id="UP000008234">
    <property type="component" value="Chromosome"/>
</dbReference>
<evidence type="ECO:0000313" key="2">
    <source>
        <dbReference type="Proteomes" id="UP000008234"/>
    </source>
</evidence>
<sequence>MLGCSLEKFFDKRCQMANVQYLIPLFFAYVSRRIINAK</sequence>
<keyword evidence="2" id="KW-1185">Reference proteome</keyword>
<accession>D3R290</accession>
<evidence type="ECO:0000313" key="1">
    <source>
        <dbReference type="EMBL" id="ADC91104.1"/>
    </source>
</evidence>